<sequence>MIIEKLQQTDTQQLYEFELENRDYFEQLVPSRGQDYYHFDNFLIQHATLLEEQAQGQALYYLIKDHNGFIMGRLNVVDIDGNTAHIGYRIAEAYSGQGIASQALALLLTTIHQQGIQQLLAKTTNNNIASQKILEKNGFQLIETNEDTFEMHGQPLHFVYYQWKRHPL</sequence>
<dbReference type="PANTHER" id="PTHR43792:SF8">
    <property type="entry name" value="[RIBOSOMAL PROTEIN US5]-ALANINE N-ACETYLTRANSFERASE"/>
    <property type="match status" value="1"/>
</dbReference>
<dbReference type="PROSITE" id="PS51186">
    <property type="entry name" value="GNAT"/>
    <property type="match status" value="1"/>
</dbReference>
<protein>
    <recommendedName>
        <fullName evidence="4">N-acetyltransferase domain-containing protein</fullName>
    </recommendedName>
</protein>
<keyword evidence="6" id="KW-1185">Reference proteome</keyword>
<evidence type="ECO:0000313" key="5">
    <source>
        <dbReference type="EMBL" id="GLC89389.1"/>
    </source>
</evidence>
<gene>
    <name evidence="5" type="ORF">LYSBPC_25160</name>
</gene>
<organism evidence="5 6">
    <name type="scientific">Lysinibacillus piscis</name>
    <dbReference type="NCBI Taxonomy" id="2518931"/>
    <lineage>
        <taxon>Bacteria</taxon>
        <taxon>Bacillati</taxon>
        <taxon>Bacillota</taxon>
        <taxon>Bacilli</taxon>
        <taxon>Bacillales</taxon>
        <taxon>Bacillaceae</taxon>
        <taxon>Lysinibacillus</taxon>
    </lineage>
</organism>
<dbReference type="EMBL" id="BRZA01000002">
    <property type="protein sequence ID" value="GLC89389.1"/>
    <property type="molecule type" value="Genomic_DNA"/>
</dbReference>
<dbReference type="Pfam" id="PF13302">
    <property type="entry name" value="Acetyltransf_3"/>
    <property type="match status" value="1"/>
</dbReference>
<accession>A0ABQ5NMY4</accession>
<dbReference type="InterPro" id="IPR016181">
    <property type="entry name" value="Acyl_CoA_acyltransferase"/>
</dbReference>
<dbReference type="RefSeq" id="WP_309297431.1">
    <property type="nucleotide sequence ID" value="NZ_BRZA01000002.1"/>
</dbReference>
<dbReference type="PANTHER" id="PTHR43792">
    <property type="entry name" value="GNAT FAMILY, PUTATIVE (AFU_ORTHOLOGUE AFUA_3G00765)-RELATED-RELATED"/>
    <property type="match status" value="1"/>
</dbReference>
<feature type="domain" description="N-acetyltransferase" evidence="4">
    <location>
        <begin position="1"/>
        <end position="165"/>
    </location>
</feature>
<evidence type="ECO:0000256" key="1">
    <source>
        <dbReference type="ARBA" id="ARBA00022679"/>
    </source>
</evidence>
<reference evidence="5" key="1">
    <citation type="submission" date="2022-08" db="EMBL/GenBank/DDBJ databases">
        <title>Draft genome sequence of Lysinibacillus sp. strain KH24.</title>
        <authorList>
            <person name="Kanbe H."/>
            <person name="Itoh H."/>
        </authorList>
    </citation>
    <scope>NUCLEOTIDE SEQUENCE</scope>
    <source>
        <strain evidence="5">KH24</strain>
    </source>
</reference>
<comment type="similarity">
    <text evidence="3">Belongs to the acetyltransferase family. RimJ subfamily.</text>
</comment>
<comment type="caution">
    <text evidence="5">The sequence shown here is derived from an EMBL/GenBank/DDBJ whole genome shotgun (WGS) entry which is preliminary data.</text>
</comment>
<keyword evidence="2" id="KW-0012">Acyltransferase</keyword>
<keyword evidence="1" id="KW-0808">Transferase</keyword>
<proteinExistence type="inferred from homology"/>
<dbReference type="Proteomes" id="UP001065593">
    <property type="component" value="Unassembled WGS sequence"/>
</dbReference>
<name>A0ABQ5NMY4_9BACI</name>
<dbReference type="InterPro" id="IPR051531">
    <property type="entry name" value="N-acetyltransferase"/>
</dbReference>
<evidence type="ECO:0000313" key="6">
    <source>
        <dbReference type="Proteomes" id="UP001065593"/>
    </source>
</evidence>
<dbReference type="SUPFAM" id="SSF55729">
    <property type="entry name" value="Acyl-CoA N-acyltransferases (Nat)"/>
    <property type="match status" value="1"/>
</dbReference>
<evidence type="ECO:0000259" key="4">
    <source>
        <dbReference type="PROSITE" id="PS51186"/>
    </source>
</evidence>
<dbReference type="CDD" id="cd04301">
    <property type="entry name" value="NAT_SF"/>
    <property type="match status" value="1"/>
</dbReference>
<dbReference type="InterPro" id="IPR000182">
    <property type="entry name" value="GNAT_dom"/>
</dbReference>
<evidence type="ECO:0000256" key="3">
    <source>
        <dbReference type="ARBA" id="ARBA00038502"/>
    </source>
</evidence>
<dbReference type="Gene3D" id="3.40.630.30">
    <property type="match status" value="1"/>
</dbReference>
<evidence type="ECO:0000256" key="2">
    <source>
        <dbReference type="ARBA" id="ARBA00023315"/>
    </source>
</evidence>